<dbReference type="EMBL" id="CP036433">
    <property type="protein sequence ID" value="QDU96692.1"/>
    <property type="molecule type" value="Genomic_DNA"/>
</dbReference>
<name>A0A518DXW6_9BACT</name>
<evidence type="ECO:0000313" key="10">
    <source>
        <dbReference type="EMBL" id="QDU96692.1"/>
    </source>
</evidence>
<dbReference type="PIRSF" id="PIRSF039085">
    <property type="entry name" value="ABC_ATPase_HisP"/>
    <property type="match status" value="1"/>
</dbReference>
<evidence type="ECO:0000256" key="6">
    <source>
        <dbReference type="ARBA" id="ARBA00022840"/>
    </source>
</evidence>
<keyword evidence="7" id="KW-0029">Amino-acid transport</keyword>
<reference evidence="10 11" key="1">
    <citation type="submission" date="2019-02" db="EMBL/GenBank/DDBJ databases">
        <title>Deep-cultivation of Planctomycetes and their phenomic and genomic characterization uncovers novel biology.</title>
        <authorList>
            <person name="Wiegand S."/>
            <person name="Jogler M."/>
            <person name="Boedeker C."/>
            <person name="Pinto D."/>
            <person name="Vollmers J."/>
            <person name="Rivas-Marin E."/>
            <person name="Kohn T."/>
            <person name="Peeters S.H."/>
            <person name="Heuer A."/>
            <person name="Rast P."/>
            <person name="Oberbeckmann S."/>
            <person name="Bunk B."/>
            <person name="Jeske O."/>
            <person name="Meyerdierks A."/>
            <person name="Storesund J.E."/>
            <person name="Kallscheuer N."/>
            <person name="Luecker S."/>
            <person name="Lage O.M."/>
            <person name="Pohl T."/>
            <person name="Merkel B.J."/>
            <person name="Hornburger P."/>
            <person name="Mueller R.-W."/>
            <person name="Bruemmer F."/>
            <person name="Labrenz M."/>
            <person name="Spormann A.M."/>
            <person name="Op den Camp H."/>
            <person name="Overmann J."/>
            <person name="Amann R."/>
            <person name="Jetten M.S.M."/>
            <person name="Mascher T."/>
            <person name="Medema M.H."/>
            <person name="Devos D.P."/>
            <person name="Kaster A.-K."/>
            <person name="Ovreas L."/>
            <person name="Rohde M."/>
            <person name="Galperin M.Y."/>
            <person name="Jogler C."/>
        </authorList>
    </citation>
    <scope>NUCLEOTIDE SEQUENCE [LARGE SCALE GENOMIC DNA]</scope>
    <source>
        <strain evidence="10 11">Pla85_3_4</strain>
    </source>
</reference>
<keyword evidence="11" id="KW-1185">Reference proteome</keyword>
<dbReference type="GO" id="GO:0005886">
    <property type="term" value="C:plasma membrane"/>
    <property type="evidence" value="ECO:0007669"/>
    <property type="project" value="UniProtKB-SubCell"/>
</dbReference>
<evidence type="ECO:0000256" key="8">
    <source>
        <dbReference type="ARBA" id="ARBA00023136"/>
    </source>
</evidence>
<dbReference type="SUPFAM" id="SSF52540">
    <property type="entry name" value="P-loop containing nucleoside triphosphate hydrolases"/>
    <property type="match status" value="1"/>
</dbReference>
<dbReference type="InterPro" id="IPR017871">
    <property type="entry name" value="ABC_transporter-like_CS"/>
</dbReference>
<dbReference type="InterPro" id="IPR050086">
    <property type="entry name" value="MetN_ABC_transporter-like"/>
</dbReference>
<evidence type="ECO:0000256" key="7">
    <source>
        <dbReference type="ARBA" id="ARBA00022970"/>
    </source>
</evidence>
<dbReference type="GO" id="GO:0016887">
    <property type="term" value="F:ATP hydrolysis activity"/>
    <property type="evidence" value="ECO:0007669"/>
    <property type="project" value="InterPro"/>
</dbReference>
<protein>
    <submittedName>
        <fullName evidence="10">Arginine transport ATP-binding protein ArtM</fullName>
    </submittedName>
</protein>
<dbReference type="PANTHER" id="PTHR43166:SF9">
    <property type="entry name" value="GLUTAMATE_ASPARTATE IMPORT ATP-BINDING PROTEIN GLTL"/>
    <property type="match status" value="1"/>
</dbReference>
<dbReference type="Proteomes" id="UP000317648">
    <property type="component" value="Chromosome"/>
</dbReference>
<dbReference type="Gene3D" id="3.40.50.300">
    <property type="entry name" value="P-loop containing nucleotide triphosphate hydrolases"/>
    <property type="match status" value="1"/>
</dbReference>
<evidence type="ECO:0000256" key="5">
    <source>
        <dbReference type="ARBA" id="ARBA00022741"/>
    </source>
</evidence>
<dbReference type="SMART" id="SM00382">
    <property type="entry name" value="AAA"/>
    <property type="match status" value="1"/>
</dbReference>
<dbReference type="NCBIfam" id="TIGR03005">
    <property type="entry name" value="ectoine_ehuA"/>
    <property type="match status" value="1"/>
</dbReference>
<dbReference type="AlphaFoldDB" id="A0A518DXW6"/>
<evidence type="ECO:0000256" key="4">
    <source>
        <dbReference type="ARBA" id="ARBA00022475"/>
    </source>
</evidence>
<dbReference type="RefSeq" id="WP_145055306.1">
    <property type="nucleotide sequence ID" value="NZ_CP036433.1"/>
</dbReference>
<comment type="similarity">
    <text evidence="2">Belongs to the ABC transporter superfamily.</text>
</comment>
<keyword evidence="3" id="KW-0813">Transport</keyword>
<dbReference type="InterPro" id="IPR014343">
    <property type="entry name" value="Ectoine_EhuA"/>
</dbReference>
<evidence type="ECO:0000313" key="11">
    <source>
        <dbReference type="Proteomes" id="UP000317648"/>
    </source>
</evidence>
<dbReference type="Pfam" id="PF00005">
    <property type="entry name" value="ABC_tran"/>
    <property type="match status" value="1"/>
</dbReference>
<keyword evidence="4" id="KW-1003">Cell membrane</keyword>
<accession>A0A518DXW6</accession>
<proteinExistence type="inferred from homology"/>
<feature type="domain" description="ABC transporter" evidence="9">
    <location>
        <begin position="7"/>
        <end position="252"/>
    </location>
</feature>
<dbReference type="PANTHER" id="PTHR43166">
    <property type="entry name" value="AMINO ACID IMPORT ATP-BINDING PROTEIN"/>
    <property type="match status" value="1"/>
</dbReference>
<dbReference type="InterPro" id="IPR027417">
    <property type="entry name" value="P-loop_NTPase"/>
</dbReference>
<dbReference type="GO" id="GO:0015424">
    <property type="term" value="F:ABC-type amino acid transporter activity"/>
    <property type="evidence" value="ECO:0007669"/>
    <property type="project" value="InterPro"/>
</dbReference>
<gene>
    <name evidence="10" type="primary">artM</name>
    <name evidence="10" type="ORF">Pla8534_45130</name>
</gene>
<dbReference type="InterPro" id="IPR003593">
    <property type="entry name" value="AAA+_ATPase"/>
</dbReference>
<keyword evidence="6 10" id="KW-0067">ATP-binding</keyword>
<dbReference type="PROSITE" id="PS50893">
    <property type="entry name" value="ABC_TRANSPORTER_2"/>
    <property type="match status" value="1"/>
</dbReference>
<dbReference type="InterPro" id="IPR003439">
    <property type="entry name" value="ABC_transporter-like_ATP-bd"/>
</dbReference>
<dbReference type="GO" id="GO:0005524">
    <property type="term" value="F:ATP binding"/>
    <property type="evidence" value="ECO:0007669"/>
    <property type="project" value="UniProtKB-KW"/>
</dbReference>
<sequence>MPSEPILRIDKLHKSYGDTPVLQGLNAEIAAGEKVAIIGPSGSGKSTLLRLLMTLEEPDSGRILVDGESMWTMDHHGSEEPASEAHLHHVRSKLGMVFQHFNLFPHMTVLRNLTLAPQLVQGESPQESVERAKELLALVGLEDKVDAWPAQLSGGQKQRVAIARALALNPRVMLFDEVTSALDPELVGEVLQVLRQLAKTSDMTMLIVTHEMNFARDIADRVLFFDQGVVVEDGPPEEIFQNPRHPRTREFLTSTLER</sequence>
<dbReference type="PROSITE" id="PS00211">
    <property type="entry name" value="ABC_TRANSPORTER_1"/>
    <property type="match status" value="1"/>
</dbReference>
<evidence type="ECO:0000256" key="2">
    <source>
        <dbReference type="ARBA" id="ARBA00005417"/>
    </source>
</evidence>
<evidence type="ECO:0000256" key="3">
    <source>
        <dbReference type="ARBA" id="ARBA00022448"/>
    </source>
</evidence>
<keyword evidence="5" id="KW-0547">Nucleotide-binding</keyword>
<dbReference type="CDD" id="cd03262">
    <property type="entry name" value="ABC_HisP_GlnQ"/>
    <property type="match status" value="1"/>
</dbReference>
<dbReference type="KEGG" id="lcre:Pla8534_45130"/>
<keyword evidence="8" id="KW-0472">Membrane</keyword>
<dbReference type="FunFam" id="3.40.50.300:FF:000020">
    <property type="entry name" value="Amino acid ABC transporter ATP-binding component"/>
    <property type="match status" value="1"/>
</dbReference>
<organism evidence="10 11">
    <name type="scientific">Lignipirellula cremea</name>
    <dbReference type="NCBI Taxonomy" id="2528010"/>
    <lineage>
        <taxon>Bacteria</taxon>
        <taxon>Pseudomonadati</taxon>
        <taxon>Planctomycetota</taxon>
        <taxon>Planctomycetia</taxon>
        <taxon>Pirellulales</taxon>
        <taxon>Pirellulaceae</taxon>
        <taxon>Lignipirellula</taxon>
    </lineage>
</organism>
<dbReference type="InterPro" id="IPR030679">
    <property type="entry name" value="ABC_ATPase_HisP-typ"/>
</dbReference>
<evidence type="ECO:0000259" key="9">
    <source>
        <dbReference type="PROSITE" id="PS50893"/>
    </source>
</evidence>
<evidence type="ECO:0000256" key="1">
    <source>
        <dbReference type="ARBA" id="ARBA00004202"/>
    </source>
</evidence>
<dbReference type="OrthoDB" id="9804199at2"/>
<comment type="subcellular location">
    <subcellularLocation>
        <location evidence="1">Cell membrane</location>
        <topology evidence="1">Peripheral membrane protein</topology>
    </subcellularLocation>
</comment>